<gene>
    <name evidence="3" type="ORF">IW245_007404</name>
</gene>
<proteinExistence type="predicted"/>
<feature type="transmembrane region" description="Helical" evidence="2">
    <location>
        <begin position="89"/>
        <end position="110"/>
    </location>
</feature>
<evidence type="ECO:0000313" key="4">
    <source>
        <dbReference type="Proteomes" id="UP000622552"/>
    </source>
</evidence>
<dbReference type="Proteomes" id="UP000622552">
    <property type="component" value="Unassembled WGS sequence"/>
</dbReference>
<dbReference type="AlphaFoldDB" id="A0A8J7KKE0"/>
<name>A0A8J7KKE0_9ACTN</name>
<sequence length="211" mass="22944">MSTAEQYPTPPSPIWPETGLYGTPVPPRPRRDWPREILAGLLVVLTIATLGAPLGVLWSALAPRVLFQMTADGLFYTDAEPEEYVGADVVFTLIGLGAGILLGLACWLLLRRWRGAFVLVGLMVGSLLGACLAWQIGRRIGLDDYLSLKTTAHVGWQFYRPASMNSGEFLRILDVPVFPRGALAAQALAAVFTYTMIAGWSRFPGLRPGSD</sequence>
<organism evidence="3 4">
    <name type="scientific">Longispora fulva</name>
    <dbReference type="NCBI Taxonomy" id="619741"/>
    <lineage>
        <taxon>Bacteria</taxon>
        <taxon>Bacillati</taxon>
        <taxon>Actinomycetota</taxon>
        <taxon>Actinomycetes</taxon>
        <taxon>Micromonosporales</taxon>
        <taxon>Micromonosporaceae</taxon>
        <taxon>Longispora</taxon>
    </lineage>
</organism>
<evidence type="ECO:0000313" key="3">
    <source>
        <dbReference type="EMBL" id="MBG6141210.1"/>
    </source>
</evidence>
<evidence type="ECO:0000256" key="2">
    <source>
        <dbReference type="SAM" id="Phobius"/>
    </source>
</evidence>
<dbReference type="EMBL" id="JADOUF010000001">
    <property type="protein sequence ID" value="MBG6141210.1"/>
    <property type="molecule type" value="Genomic_DNA"/>
</dbReference>
<protein>
    <recommendedName>
        <fullName evidence="5">DUF2567 domain-containing protein</fullName>
    </recommendedName>
</protein>
<comment type="caution">
    <text evidence="3">The sequence shown here is derived from an EMBL/GenBank/DDBJ whole genome shotgun (WGS) entry which is preliminary data.</text>
</comment>
<evidence type="ECO:0008006" key="5">
    <source>
        <dbReference type="Google" id="ProtNLM"/>
    </source>
</evidence>
<reference evidence="3" key="1">
    <citation type="submission" date="2020-11" db="EMBL/GenBank/DDBJ databases">
        <title>Sequencing the genomes of 1000 actinobacteria strains.</title>
        <authorList>
            <person name="Klenk H.-P."/>
        </authorList>
    </citation>
    <scope>NUCLEOTIDE SEQUENCE</scope>
    <source>
        <strain evidence="3">DSM 45356</strain>
    </source>
</reference>
<dbReference type="RefSeq" id="WP_197007661.1">
    <property type="nucleotide sequence ID" value="NZ_BONS01000030.1"/>
</dbReference>
<keyword evidence="2" id="KW-0472">Membrane</keyword>
<feature type="region of interest" description="Disordered" evidence="1">
    <location>
        <begin position="1"/>
        <end position="21"/>
    </location>
</feature>
<keyword evidence="2" id="KW-1133">Transmembrane helix</keyword>
<feature type="transmembrane region" description="Helical" evidence="2">
    <location>
        <begin position="37"/>
        <end position="61"/>
    </location>
</feature>
<keyword evidence="2" id="KW-0812">Transmembrane</keyword>
<evidence type="ECO:0000256" key="1">
    <source>
        <dbReference type="SAM" id="MobiDB-lite"/>
    </source>
</evidence>
<accession>A0A8J7KKE0</accession>
<keyword evidence="4" id="KW-1185">Reference proteome</keyword>
<feature type="transmembrane region" description="Helical" evidence="2">
    <location>
        <begin position="117"/>
        <end position="137"/>
    </location>
</feature>
<feature type="transmembrane region" description="Helical" evidence="2">
    <location>
        <begin position="177"/>
        <end position="197"/>
    </location>
</feature>